<reference evidence="6" key="1">
    <citation type="journal article" date="2019" name="Int. J. Syst. Evol. Microbiol.">
        <title>The Global Catalogue of Microorganisms (GCM) 10K type strain sequencing project: providing services to taxonomists for standard genome sequencing and annotation.</title>
        <authorList>
            <consortium name="The Broad Institute Genomics Platform"/>
            <consortium name="The Broad Institute Genome Sequencing Center for Infectious Disease"/>
            <person name="Wu L."/>
            <person name="Ma J."/>
        </authorList>
    </citation>
    <scope>NUCLEOTIDE SEQUENCE [LARGE SCALE GENOMIC DNA]</scope>
    <source>
        <strain evidence="6">JCM 17664</strain>
    </source>
</reference>
<sequence length="332" mass="36892">MDQELKWGIVGPGKIARAFVQDLARADDRPHRVTAVMSHHLNDAEEFAAKHGIPYFFDSLKAMLSTAPPDIVYIATPHAAHYSQTMECLERGIPVLCEKPLALNLRQAEEMITTARMHGTFLLEGMWIRFLPSLRKVLELLQQGVIGKVNGVVADMSYKAPRDQKNRFYNPALGGGSLLDLGIYPVYLALLILGEPVYLKATASLSAEQIDEGCMIILKYTGGAYALLQSSIVKETEKQARLYGEKGFITIQTPWNEKPAGITVTLYHGESQTYPCTWEGRGFQYEIAEAGRCLSAGKTESDLHNHAISLSLMSLLDDIRAQAHIRYPADER</sequence>
<name>A0ABP8FYN0_9BACT</name>
<accession>A0ABP8FYN0</accession>
<evidence type="ECO:0000259" key="4">
    <source>
        <dbReference type="Pfam" id="PF22725"/>
    </source>
</evidence>
<dbReference type="InterPro" id="IPR036291">
    <property type="entry name" value="NAD(P)-bd_dom_sf"/>
</dbReference>
<dbReference type="Pfam" id="PF22725">
    <property type="entry name" value="GFO_IDH_MocA_C3"/>
    <property type="match status" value="1"/>
</dbReference>
<dbReference type="RefSeq" id="WP_344979650.1">
    <property type="nucleotide sequence ID" value="NZ_BAABFN010000005.1"/>
</dbReference>
<dbReference type="PANTHER" id="PTHR22604:SF105">
    <property type="entry name" value="TRANS-1,2-DIHYDROBENZENE-1,2-DIOL DEHYDROGENASE"/>
    <property type="match status" value="1"/>
</dbReference>
<dbReference type="PANTHER" id="PTHR22604">
    <property type="entry name" value="OXIDOREDUCTASES"/>
    <property type="match status" value="1"/>
</dbReference>
<feature type="domain" description="GFO/IDH/MocA-like oxidoreductase" evidence="4">
    <location>
        <begin position="135"/>
        <end position="249"/>
    </location>
</feature>
<feature type="domain" description="Gfo/Idh/MocA-like oxidoreductase N-terminal" evidence="3">
    <location>
        <begin position="5"/>
        <end position="122"/>
    </location>
</feature>
<dbReference type="InterPro" id="IPR000683">
    <property type="entry name" value="Gfo/Idh/MocA-like_OxRdtase_N"/>
</dbReference>
<evidence type="ECO:0000256" key="1">
    <source>
        <dbReference type="ARBA" id="ARBA00010928"/>
    </source>
</evidence>
<dbReference type="Pfam" id="PF01408">
    <property type="entry name" value="GFO_IDH_MocA"/>
    <property type="match status" value="1"/>
</dbReference>
<dbReference type="SUPFAM" id="SSF51735">
    <property type="entry name" value="NAD(P)-binding Rossmann-fold domains"/>
    <property type="match status" value="1"/>
</dbReference>
<comment type="caution">
    <text evidence="5">The sequence shown here is derived from an EMBL/GenBank/DDBJ whole genome shotgun (WGS) entry which is preliminary data.</text>
</comment>
<evidence type="ECO:0000259" key="3">
    <source>
        <dbReference type="Pfam" id="PF01408"/>
    </source>
</evidence>
<dbReference type="Proteomes" id="UP001501207">
    <property type="component" value="Unassembled WGS sequence"/>
</dbReference>
<dbReference type="InterPro" id="IPR050984">
    <property type="entry name" value="Gfo/Idh/MocA_domain"/>
</dbReference>
<dbReference type="Gene3D" id="3.40.50.720">
    <property type="entry name" value="NAD(P)-binding Rossmann-like Domain"/>
    <property type="match status" value="1"/>
</dbReference>
<evidence type="ECO:0000313" key="5">
    <source>
        <dbReference type="EMBL" id="GAA4313742.1"/>
    </source>
</evidence>
<protein>
    <submittedName>
        <fullName evidence="5">Gfo/Idh/MocA family oxidoreductase</fullName>
    </submittedName>
</protein>
<gene>
    <name evidence="5" type="ORF">GCM10023143_24200</name>
</gene>
<comment type="similarity">
    <text evidence="1">Belongs to the Gfo/Idh/MocA family.</text>
</comment>
<evidence type="ECO:0000313" key="6">
    <source>
        <dbReference type="Proteomes" id="UP001501207"/>
    </source>
</evidence>
<proteinExistence type="inferred from homology"/>
<organism evidence="5 6">
    <name type="scientific">Compostibacter hankyongensis</name>
    <dbReference type="NCBI Taxonomy" id="1007089"/>
    <lineage>
        <taxon>Bacteria</taxon>
        <taxon>Pseudomonadati</taxon>
        <taxon>Bacteroidota</taxon>
        <taxon>Chitinophagia</taxon>
        <taxon>Chitinophagales</taxon>
        <taxon>Chitinophagaceae</taxon>
        <taxon>Compostibacter</taxon>
    </lineage>
</organism>
<keyword evidence="6" id="KW-1185">Reference proteome</keyword>
<keyword evidence="2" id="KW-0560">Oxidoreductase</keyword>
<dbReference type="SUPFAM" id="SSF55347">
    <property type="entry name" value="Glyceraldehyde-3-phosphate dehydrogenase-like, C-terminal domain"/>
    <property type="match status" value="1"/>
</dbReference>
<dbReference type="Gene3D" id="3.30.360.10">
    <property type="entry name" value="Dihydrodipicolinate Reductase, domain 2"/>
    <property type="match status" value="1"/>
</dbReference>
<dbReference type="EMBL" id="BAABFN010000005">
    <property type="protein sequence ID" value="GAA4313742.1"/>
    <property type="molecule type" value="Genomic_DNA"/>
</dbReference>
<dbReference type="InterPro" id="IPR055170">
    <property type="entry name" value="GFO_IDH_MocA-like_dom"/>
</dbReference>
<evidence type="ECO:0000256" key="2">
    <source>
        <dbReference type="ARBA" id="ARBA00023002"/>
    </source>
</evidence>